<dbReference type="Proteomes" id="UP000782843">
    <property type="component" value="Unassembled WGS sequence"/>
</dbReference>
<feature type="transmembrane region" description="Helical" evidence="1">
    <location>
        <begin position="127"/>
        <end position="145"/>
    </location>
</feature>
<evidence type="ECO:0000256" key="1">
    <source>
        <dbReference type="SAM" id="Phobius"/>
    </source>
</evidence>
<feature type="transmembrane region" description="Helical" evidence="1">
    <location>
        <begin position="69"/>
        <end position="87"/>
    </location>
</feature>
<feature type="transmembrane region" description="Helical" evidence="1">
    <location>
        <begin position="229"/>
        <end position="251"/>
    </location>
</feature>
<proteinExistence type="predicted"/>
<keyword evidence="1" id="KW-0472">Membrane</keyword>
<dbReference type="GO" id="GO:0016020">
    <property type="term" value="C:membrane"/>
    <property type="evidence" value="ECO:0007669"/>
    <property type="project" value="InterPro"/>
</dbReference>
<feature type="domain" description="EamA" evidence="2">
    <location>
        <begin position="8"/>
        <end position="143"/>
    </location>
</feature>
<comment type="caution">
    <text evidence="3">The sequence shown here is derived from an EMBL/GenBank/DDBJ whole genome shotgun (WGS) entry which is preliminary data.</text>
</comment>
<name>A0A955L3F4_9BACT</name>
<evidence type="ECO:0000259" key="2">
    <source>
        <dbReference type="Pfam" id="PF00892"/>
    </source>
</evidence>
<evidence type="ECO:0000313" key="3">
    <source>
        <dbReference type="EMBL" id="MCA9382161.1"/>
    </source>
</evidence>
<organism evidence="3 4">
    <name type="scientific">Candidatus Dojkabacteria bacterium</name>
    <dbReference type="NCBI Taxonomy" id="2099670"/>
    <lineage>
        <taxon>Bacteria</taxon>
        <taxon>Candidatus Dojkabacteria</taxon>
    </lineage>
</organism>
<dbReference type="Gene3D" id="1.10.3730.20">
    <property type="match status" value="1"/>
</dbReference>
<feature type="transmembrane region" description="Helical" evidence="1">
    <location>
        <begin position="99"/>
        <end position="121"/>
    </location>
</feature>
<sequence length="300" mass="32308">MIFLVGVLLSILSGGLYFGRNAVSKKITNSGIKPVELTGIQNISGVVVFLILILISGSNPFGRLSSNDIPAFLALMLIIGILAYIAGKLQYEAVKSLPLSTTVLAYDIVPIVTTIFAVIIINEGISWYDLLGIIVTTLGILLIDFEKFSKKQYKSFSLKKIFKNKSNKIVFVSIVAFSLMAVLQKKALLMSGEVLPVFFFMYLTVALIASGSIYGLKDKIPTLKAKQKNLIIFVVVALLAFATGIIALQYIPVGISSAMKGFITPFLVLTATLKYKEGNLAKKLLASGVIGGGIIVMSLT</sequence>
<feature type="transmembrane region" description="Helical" evidence="1">
    <location>
        <begin position="166"/>
        <end position="183"/>
    </location>
</feature>
<feature type="transmembrane region" description="Helical" evidence="1">
    <location>
        <begin position="195"/>
        <end position="217"/>
    </location>
</feature>
<dbReference type="InterPro" id="IPR037185">
    <property type="entry name" value="EmrE-like"/>
</dbReference>
<dbReference type="PANTHER" id="PTHR22911:SF137">
    <property type="entry name" value="SOLUTE CARRIER FAMILY 35 MEMBER G2-RELATED"/>
    <property type="match status" value="1"/>
</dbReference>
<keyword evidence="1" id="KW-1133">Transmembrane helix</keyword>
<keyword evidence="1" id="KW-0812">Transmembrane</keyword>
<dbReference type="InterPro" id="IPR000620">
    <property type="entry name" value="EamA_dom"/>
</dbReference>
<dbReference type="AlphaFoldDB" id="A0A955L3F4"/>
<reference evidence="3" key="1">
    <citation type="submission" date="2020-04" db="EMBL/GenBank/DDBJ databases">
        <authorList>
            <person name="Zhang T."/>
        </authorList>
    </citation>
    <scope>NUCLEOTIDE SEQUENCE</scope>
    <source>
        <strain evidence="3">HKST-UBA10</strain>
    </source>
</reference>
<dbReference type="EMBL" id="JAGQLG010000072">
    <property type="protein sequence ID" value="MCA9382161.1"/>
    <property type="molecule type" value="Genomic_DNA"/>
</dbReference>
<accession>A0A955L3F4</accession>
<evidence type="ECO:0000313" key="4">
    <source>
        <dbReference type="Proteomes" id="UP000782843"/>
    </source>
</evidence>
<dbReference type="Pfam" id="PF00892">
    <property type="entry name" value="EamA"/>
    <property type="match status" value="1"/>
</dbReference>
<dbReference type="PANTHER" id="PTHR22911">
    <property type="entry name" value="ACYL-MALONYL CONDENSING ENZYME-RELATED"/>
    <property type="match status" value="1"/>
</dbReference>
<protein>
    <submittedName>
        <fullName evidence="3">DMT family transporter</fullName>
    </submittedName>
</protein>
<reference evidence="3" key="2">
    <citation type="journal article" date="2021" name="Microbiome">
        <title>Successional dynamics and alternative stable states in a saline activated sludge microbial community over 9 years.</title>
        <authorList>
            <person name="Wang Y."/>
            <person name="Ye J."/>
            <person name="Ju F."/>
            <person name="Liu L."/>
            <person name="Boyd J.A."/>
            <person name="Deng Y."/>
            <person name="Parks D.H."/>
            <person name="Jiang X."/>
            <person name="Yin X."/>
            <person name="Woodcroft B.J."/>
            <person name="Tyson G.W."/>
            <person name="Hugenholtz P."/>
            <person name="Polz M.F."/>
            <person name="Zhang T."/>
        </authorList>
    </citation>
    <scope>NUCLEOTIDE SEQUENCE</scope>
    <source>
        <strain evidence="3">HKST-UBA10</strain>
    </source>
</reference>
<feature type="transmembrane region" description="Helical" evidence="1">
    <location>
        <begin position="35"/>
        <end position="57"/>
    </location>
</feature>
<gene>
    <name evidence="3" type="ORF">KC660_02010</name>
</gene>
<feature type="transmembrane region" description="Helical" evidence="1">
    <location>
        <begin position="6"/>
        <end position="23"/>
    </location>
</feature>
<dbReference type="SUPFAM" id="SSF103481">
    <property type="entry name" value="Multidrug resistance efflux transporter EmrE"/>
    <property type="match status" value="1"/>
</dbReference>